<reference evidence="1" key="1">
    <citation type="submission" date="2004-05" db="EMBL/GenBank/DDBJ databases">
        <title>Multiple variants of the archaeal rudivirus SIRV1: evolution of a population of DNA virus species.</title>
        <authorList>
            <person name="Peng X."/>
            <person name="Phan H."/>
            <person name="Kessler A."/>
            <person name="Garrett R.A."/>
            <person name="Prangishvili D."/>
        </authorList>
    </citation>
    <scope>NUCLEOTIDE SEQUENCE</scope>
</reference>
<protein>
    <submittedName>
        <fullName evidence="1">Uncharacterized protein</fullName>
    </submittedName>
</protein>
<proteinExistence type="predicted"/>
<sequence length="100" mass="11970">MSQEEKISLRSKQKELLQSFFEIAEVDENGDYCVPLYTNEGDLTLFKKDTHSYQYFGYLRIMRLIKKGIFFIKVKKVKRNRKFLCIKSETIDYVKLLLES</sequence>
<dbReference type="EMBL" id="AJ703804">
    <property type="protein sequence ID" value="CAG28287.1"/>
    <property type="molecule type" value="Genomic_DNA"/>
</dbReference>
<organism evidence="1">
    <name type="scientific">Sulfolobus islandicus rod-shaped virus 1</name>
    <name type="common">SIRV-1</name>
    <name type="synonym">Sulfolobus virus SIRV-1</name>
    <dbReference type="NCBI Taxonomy" id="157898"/>
    <lineage>
        <taxon>Viruses</taxon>
        <taxon>Adnaviria</taxon>
        <taxon>Zilligvirae</taxon>
        <taxon>Taleaviricota</taxon>
        <taxon>Tokiviricetes</taxon>
        <taxon>Ligamenvirales</taxon>
        <taxon>Rudiviridae</taxon>
        <taxon>Icerudivirus</taxon>
        <taxon>Icerudivirus kverkfjoellense</taxon>
        <taxon>Icerudivirus SIRV1</taxon>
    </lineage>
</organism>
<evidence type="ECO:0000313" key="1">
    <source>
        <dbReference type="EMBL" id="CAG28294.1"/>
    </source>
</evidence>
<name>Q5W339_SIRV1</name>
<organismHost>
    <name type="scientific">Saccharolobus islandicus</name>
    <name type="common">Sulfolobus islandicus</name>
    <dbReference type="NCBI Taxonomy" id="43080"/>
</organismHost>
<accession>Q5W339</accession>
<dbReference type="EMBL" id="AJ703805">
    <property type="protein sequence ID" value="CAG28294.1"/>
    <property type="molecule type" value="Genomic_DNA"/>
</dbReference>